<comment type="caution">
    <text evidence="2">The sequence shown here is derived from an EMBL/GenBank/DDBJ whole genome shotgun (WGS) entry which is preliminary data.</text>
</comment>
<keyword evidence="2" id="KW-0378">Hydrolase</keyword>
<dbReference type="InterPro" id="IPR029058">
    <property type="entry name" value="AB_hydrolase_fold"/>
</dbReference>
<dbReference type="InterPro" id="IPR000073">
    <property type="entry name" value="AB_hydrolase_1"/>
</dbReference>
<dbReference type="SUPFAM" id="SSF53474">
    <property type="entry name" value="alpha/beta-Hydrolases"/>
    <property type="match status" value="1"/>
</dbReference>
<gene>
    <name evidence="2" type="ORF">JL106_03520</name>
</gene>
<accession>A0A939C0P2</accession>
<dbReference type="AlphaFoldDB" id="A0A939C0P2"/>
<protein>
    <submittedName>
        <fullName evidence="2">Alpha/beta fold hydrolase</fullName>
    </submittedName>
</protein>
<reference evidence="2" key="1">
    <citation type="submission" date="2021-01" db="EMBL/GenBank/DDBJ databases">
        <title>YIM 132084 draft genome.</title>
        <authorList>
            <person name="An D."/>
        </authorList>
    </citation>
    <scope>NUCLEOTIDE SEQUENCE</scope>
    <source>
        <strain evidence="2">YIM 132084</strain>
    </source>
</reference>
<dbReference type="GO" id="GO:0016787">
    <property type="term" value="F:hydrolase activity"/>
    <property type="evidence" value="ECO:0007669"/>
    <property type="project" value="UniProtKB-KW"/>
</dbReference>
<keyword evidence="3" id="KW-1185">Reference proteome</keyword>
<sequence>MRAFARVLAERCPEVAVGTVRYRRRGWNDAQRDAAVDVERVLAELAGHGPVVLVGHSMGGRAAVAAAGAPRVRGVVALAPWLTDGDAVTPVRGRTVVLAHGARDRWVRPELSLRWAERAAGVPDRLARFVVPGDVHMMWVHRSWWHHLAVAAVSACLDGPVDPVLTAGFAAAAEGRLDVPLTRPGHPVTPVERPH</sequence>
<name>A0A939C0P2_9ACTN</name>
<evidence type="ECO:0000259" key="1">
    <source>
        <dbReference type="Pfam" id="PF12697"/>
    </source>
</evidence>
<organism evidence="2 3">
    <name type="scientific">Nakamurella leprariae</name>
    <dbReference type="NCBI Taxonomy" id="2803911"/>
    <lineage>
        <taxon>Bacteria</taxon>
        <taxon>Bacillati</taxon>
        <taxon>Actinomycetota</taxon>
        <taxon>Actinomycetes</taxon>
        <taxon>Nakamurellales</taxon>
        <taxon>Nakamurellaceae</taxon>
        <taxon>Nakamurella</taxon>
    </lineage>
</organism>
<feature type="domain" description="AB hydrolase-1" evidence="1">
    <location>
        <begin position="6"/>
        <end position="194"/>
    </location>
</feature>
<dbReference type="EMBL" id="JAERWK010000005">
    <property type="protein sequence ID" value="MBM9466347.1"/>
    <property type="molecule type" value="Genomic_DNA"/>
</dbReference>
<dbReference type="Pfam" id="PF12697">
    <property type="entry name" value="Abhydrolase_6"/>
    <property type="match status" value="1"/>
</dbReference>
<dbReference type="Gene3D" id="3.40.50.1820">
    <property type="entry name" value="alpha/beta hydrolase"/>
    <property type="match status" value="1"/>
</dbReference>
<proteinExistence type="predicted"/>
<evidence type="ECO:0000313" key="2">
    <source>
        <dbReference type="EMBL" id="MBM9466347.1"/>
    </source>
</evidence>
<dbReference type="Proteomes" id="UP000663792">
    <property type="component" value="Unassembled WGS sequence"/>
</dbReference>
<evidence type="ECO:0000313" key="3">
    <source>
        <dbReference type="Proteomes" id="UP000663792"/>
    </source>
</evidence>